<dbReference type="AlphaFoldDB" id="A0A318U649"/>
<gene>
    <name evidence="1" type="ORF">B0O44_11250</name>
</gene>
<name>A0A318U649_9SPHI</name>
<dbReference type="Proteomes" id="UP000248198">
    <property type="component" value="Unassembled WGS sequence"/>
</dbReference>
<dbReference type="RefSeq" id="WP_110834720.1">
    <property type="nucleotide sequence ID" value="NZ_QKLU01000012.1"/>
</dbReference>
<sequence>MHTKIIDPKNSSNKAIYDNKGSSARAINYMNKENADKNIGIFFNEKEDNILHDEVIKKIDSNVNGLKEDESKFDSIVVSPSNEELLHIGNDQIKLKEFVCEVMKNYSNNFNSKQKNYQKKEPVILLDFGSAKYKFDQENKESFFVKFKDSKNVERYIWGIDLKRTMENSNVVKGDKVHIDHLGQSQVKVMVKEKQADGRFIEREKTVLRNEWEVVTDDYRKQVPLKIKDTPKMEAPELVWYAAIHNTREYELKDEKISLRITDLKKQGLSKLDIFKEVKKDMFLLKYKPTQRDIEYFYDNGPVMSGEIKPGDNRHIHIIVSRRDKEMKRTLNNSNRNSFNRVEFFERNSESFNMSFNFTKSQHTLFDKRWKMFQHRIDHMNLKYAFPSGYLDSKKLFNVYADQRYHDNFSKNFWKLENGFKKGTVPADPIAFVALGSNRIPFEKENNVSLADMMGSMKSLGGAMGEGGDQEITLLLNKLRRRRNQRSQDQGRNK</sequence>
<keyword evidence="2" id="KW-1185">Reference proteome</keyword>
<proteinExistence type="predicted"/>
<dbReference type="EMBL" id="QKLU01000012">
    <property type="protein sequence ID" value="PYF68463.1"/>
    <property type="molecule type" value="Genomic_DNA"/>
</dbReference>
<dbReference type="InterPro" id="IPR043766">
    <property type="entry name" value="BfmA-like"/>
</dbReference>
<protein>
    <submittedName>
        <fullName evidence="1">Uncharacterized protein</fullName>
    </submittedName>
</protein>
<reference evidence="1 2" key="1">
    <citation type="submission" date="2018-06" db="EMBL/GenBank/DDBJ databases">
        <title>Genomic Encyclopedia of Archaeal and Bacterial Type Strains, Phase II (KMG-II): from individual species to whole genera.</title>
        <authorList>
            <person name="Goeker M."/>
        </authorList>
    </citation>
    <scope>NUCLEOTIDE SEQUENCE [LARGE SCALE GENOMIC DNA]</scope>
    <source>
        <strain evidence="1 2">DSM 27372</strain>
    </source>
</reference>
<evidence type="ECO:0000313" key="1">
    <source>
        <dbReference type="EMBL" id="PYF68463.1"/>
    </source>
</evidence>
<dbReference type="Pfam" id="PF18976">
    <property type="entry name" value="DUF5712"/>
    <property type="match status" value="2"/>
</dbReference>
<organism evidence="1 2">
    <name type="scientific">Pedobacter nutrimenti</name>
    <dbReference type="NCBI Taxonomy" id="1241337"/>
    <lineage>
        <taxon>Bacteria</taxon>
        <taxon>Pseudomonadati</taxon>
        <taxon>Bacteroidota</taxon>
        <taxon>Sphingobacteriia</taxon>
        <taxon>Sphingobacteriales</taxon>
        <taxon>Sphingobacteriaceae</taxon>
        <taxon>Pedobacter</taxon>
    </lineage>
</organism>
<evidence type="ECO:0000313" key="2">
    <source>
        <dbReference type="Proteomes" id="UP000248198"/>
    </source>
</evidence>
<comment type="caution">
    <text evidence="1">The sequence shown here is derived from an EMBL/GenBank/DDBJ whole genome shotgun (WGS) entry which is preliminary data.</text>
</comment>
<accession>A0A318U649</accession>